<gene>
    <name evidence="1" type="ORF">AB1Y20_012671</name>
</gene>
<accession>A0AB34IKI9</accession>
<comment type="caution">
    <text evidence="1">The sequence shown here is derived from an EMBL/GenBank/DDBJ whole genome shotgun (WGS) entry which is preliminary data.</text>
</comment>
<dbReference type="AlphaFoldDB" id="A0AB34IKI9"/>
<dbReference type="Proteomes" id="UP001515480">
    <property type="component" value="Unassembled WGS sequence"/>
</dbReference>
<keyword evidence="2" id="KW-1185">Reference proteome</keyword>
<sequence>MAPLAVSRASSLEELRVDESRRLAAHLLLIREDTLLQPSAAAPYWQHRHPAMEVLLLSGSLAQTLLPAALPASLPADGVPSLGCLERGLARGLVTFATVRRPAPGAVPSEEQAHAWVTKACESIEVGFINYLPVSVTLLWVAPSGELQHQADLPARCKLSILGQECIHWRNSLVGHRFQLRPNLLDAAPVLVSTFYSGVQSIGEPEPLPQEVLQRNWTEIVEQTSARERARARNVHRTFTEVGFDRAPIPEEVWASMSAYYYNNRHSAQREDWDVLSDRVFVNWWQSPTLVIPMPPALKASWQDRLLPAVSQWAGGVELEPTSLYGMRVYQNGSWLLRHVDREQTHALSAIMNLDQAEGTQPWPLHIDSIGGATHSLTLSPGEMLFYESARCLHGRPQPLRGARFVNAFVHFRPRGNPNWYVEEGGFSGNAVRWAAEHVARRSEEGREIARRIAAHAGLVWSAAAPSPSASAASLGGAGEGAAAWARVVLQDALMGGALFACAAWLLRRLGASERGRRAWHLIRKGKQKNAAE</sequence>
<dbReference type="EMBL" id="JBGBPQ010000024">
    <property type="protein sequence ID" value="KAL1499994.1"/>
    <property type="molecule type" value="Genomic_DNA"/>
</dbReference>
<evidence type="ECO:0000313" key="1">
    <source>
        <dbReference type="EMBL" id="KAL1499994.1"/>
    </source>
</evidence>
<evidence type="ECO:0000313" key="2">
    <source>
        <dbReference type="Proteomes" id="UP001515480"/>
    </source>
</evidence>
<proteinExistence type="predicted"/>
<name>A0AB34IKI9_PRYPA</name>
<organism evidence="1 2">
    <name type="scientific">Prymnesium parvum</name>
    <name type="common">Toxic golden alga</name>
    <dbReference type="NCBI Taxonomy" id="97485"/>
    <lineage>
        <taxon>Eukaryota</taxon>
        <taxon>Haptista</taxon>
        <taxon>Haptophyta</taxon>
        <taxon>Prymnesiophyceae</taxon>
        <taxon>Prymnesiales</taxon>
        <taxon>Prymnesiaceae</taxon>
        <taxon>Prymnesium</taxon>
    </lineage>
</organism>
<evidence type="ECO:0008006" key="3">
    <source>
        <dbReference type="Google" id="ProtNLM"/>
    </source>
</evidence>
<reference evidence="1 2" key="1">
    <citation type="journal article" date="2024" name="Science">
        <title>Giant polyketide synthase enzymes in the biosynthesis of giant marine polyether toxins.</title>
        <authorList>
            <person name="Fallon T.R."/>
            <person name="Shende V.V."/>
            <person name="Wierzbicki I.H."/>
            <person name="Pendleton A.L."/>
            <person name="Watervoot N.F."/>
            <person name="Auber R.P."/>
            <person name="Gonzalez D.J."/>
            <person name="Wisecaver J.H."/>
            <person name="Moore B.S."/>
        </authorList>
    </citation>
    <scope>NUCLEOTIDE SEQUENCE [LARGE SCALE GENOMIC DNA]</scope>
    <source>
        <strain evidence="1 2">12B1</strain>
    </source>
</reference>
<protein>
    <recommendedName>
        <fullName evidence="3">Fe2OG dioxygenase domain-containing protein</fullName>
    </recommendedName>
</protein>